<evidence type="ECO:0000256" key="5">
    <source>
        <dbReference type="ARBA" id="ARBA00022989"/>
    </source>
</evidence>
<evidence type="ECO:0000259" key="8">
    <source>
        <dbReference type="Pfam" id="PF02698"/>
    </source>
</evidence>
<evidence type="ECO:0000256" key="1">
    <source>
        <dbReference type="ARBA" id="ARBA00004377"/>
    </source>
</evidence>
<dbReference type="CDD" id="cd06259">
    <property type="entry name" value="YdcF-like"/>
    <property type="match status" value="1"/>
</dbReference>
<evidence type="ECO:0000256" key="4">
    <source>
        <dbReference type="ARBA" id="ARBA00022692"/>
    </source>
</evidence>
<evidence type="ECO:0000256" key="7">
    <source>
        <dbReference type="ARBA" id="ARBA00037355"/>
    </source>
</evidence>
<gene>
    <name evidence="9" type="ORF">SAMN02745148_00035</name>
</gene>
<protein>
    <submittedName>
        <fullName evidence="9">SanA protein</fullName>
    </submittedName>
</protein>
<dbReference type="GO" id="GO:0005886">
    <property type="term" value="C:plasma membrane"/>
    <property type="evidence" value="ECO:0007669"/>
    <property type="project" value="UniProtKB-SubCell"/>
</dbReference>
<keyword evidence="4" id="KW-0812">Transmembrane</keyword>
<dbReference type="PANTHER" id="PTHR30336">
    <property type="entry name" value="INNER MEMBRANE PROTEIN, PROBABLE PERMEASE"/>
    <property type="match status" value="1"/>
</dbReference>
<keyword evidence="6" id="KW-0472">Membrane</keyword>
<proteinExistence type="predicted"/>
<evidence type="ECO:0000256" key="3">
    <source>
        <dbReference type="ARBA" id="ARBA00022519"/>
    </source>
</evidence>
<organism evidence="9 10">
    <name type="scientific">Modicisalibacter ilicicola DSM 19980</name>
    <dbReference type="NCBI Taxonomy" id="1121942"/>
    <lineage>
        <taxon>Bacteria</taxon>
        <taxon>Pseudomonadati</taxon>
        <taxon>Pseudomonadota</taxon>
        <taxon>Gammaproteobacteria</taxon>
        <taxon>Oceanospirillales</taxon>
        <taxon>Halomonadaceae</taxon>
        <taxon>Modicisalibacter</taxon>
    </lineage>
</organism>
<reference evidence="9 10" key="1">
    <citation type="submission" date="2016-11" db="EMBL/GenBank/DDBJ databases">
        <authorList>
            <person name="Jaros S."/>
            <person name="Januszkiewicz K."/>
            <person name="Wedrychowicz H."/>
        </authorList>
    </citation>
    <scope>NUCLEOTIDE SEQUENCE [LARGE SCALE GENOMIC DNA]</scope>
    <source>
        <strain evidence="9 10">DSM 19980</strain>
    </source>
</reference>
<keyword evidence="2" id="KW-1003">Cell membrane</keyword>
<keyword evidence="5" id="KW-1133">Transmembrane helix</keyword>
<dbReference type="Proteomes" id="UP000184346">
    <property type="component" value="Unassembled WGS sequence"/>
</dbReference>
<dbReference type="InterPro" id="IPR051599">
    <property type="entry name" value="Cell_Envelope_Assoc"/>
</dbReference>
<dbReference type="InterPro" id="IPR003848">
    <property type="entry name" value="DUF218"/>
</dbReference>
<evidence type="ECO:0000313" key="9">
    <source>
        <dbReference type="EMBL" id="SHE29030.1"/>
    </source>
</evidence>
<sequence length="225" mass="25011">MRLAVVSILKKWVLALAAVAVLIAGGVLAANAWIVARTQDRIEGELPLCASEPVGVVFGTSYWARGGGRNPHYAARLEAASRLLRLKRVQHLLLSGDNRTRFYNEPVTMWRDLRAANVRNSDMTLDYAGFSTFDTLVRAKEVFGLERILLITQDWHLPRALFIAEALGLEAAGCAIPTDPVAGTWQLRMREWLARVGMLGDLYLWGREPHFLGPREPIKIAPSTP</sequence>
<keyword evidence="3" id="KW-0997">Cell inner membrane</keyword>
<dbReference type="PANTHER" id="PTHR30336:SF0">
    <property type="entry name" value="PROTEIN SANA"/>
    <property type="match status" value="1"/>
</dbReference>
<dbReference type="EMBL" id="FQUJ01000002">
    <property type="protein sequence ID" value="SHE29030.1"/>
    <property type="molecule type" value="Genomic_DNA"/>
</dbReference>
<accession>A0A1M4SA08</accession>
<dbReference type="STRING" id="1121942.SAMN02745148_00035"/>
<feature type="domain" description="DUF218" evidence="8">
    <location>
        <begin position="56"/>
        <end position="193"/>
    </location>
</feature>
<comment type="subcellular location">
    <subcellularLocation>
        <location evidence="1">Cell inner membrane</location>
        <topology evidence="1">Single-pass membrane protein</topology>
    </subcellularLocation>
</comment>
<dbReference type="Pfam" id="PF02698">
    <property type="entry name" value="DUF218"/>
    <property type="match status" value="1"/>
</dbReference>
<dbReference type="AlphaFoldDB" id="A0A1M4SA08"/>
<keyword evidence="10" id="KW-1185">Reference proteome</keyword>
<evidence type="ECO:0000256" key="2">
    <source>
        <dbReference type="ARBA" id="ARBA00022475"/>
    </source>
</evidence>
<dbReference type="OrthoDB" id="9782395at2"/>
<comment type="function">
    <text evidence="7">Participates in the barrier function of the cell envelope.</text>
</comment>
<evidence type="ECO:0000256" key="6">
    <source>
        <dbReference type="ARBA" id="ARBA00023136"/>
    </source>
</evidence>
<dbReference type="RefSeq" id="WP_072818442.1">
    <property type="nucleotide sequence ID" value="NZ_FQUJ01000002.1"/>
</dbReference>
<name>A0A1M4SA08_9GAMM</name>
<evidence type="ECO:0000313" key="10">
    <source>
        <dbReference type="Proteomes" id="UP000184346"/>
    </source>
</evidence>